<dbReference type="EMBL" id="JACTNZ010000004">
    <property type="protein sequence ID" value="KAG5555138.1"/>
    <property type="molecule type" value="Genomic_DNA"/>
</dbReference>
<name>A0AAV6KSW4_9ERIC</name>
<proteinExistence type="predicted"/>
<accession>A0AAV6KSW4</accession>
<evidence type="ECO:0000313" key="2">
    <source>
        <dbReference type="Proteomes" id="UP000823749"/>
    </source>
</evidence>
<dbReference type="AlphaFoldDB" id="A0AAV6KSW4"/>
<protein>
    <submittedName>
        <fullName evidence="1">Uncharacterized protein</fullName>
    </submittedName>
</protein>
<organism evidence="1 2">
    <name type="scientific">Rhododendron griersonianum</name>
    <dbReference type="NCBI Taxonomy" id="479676"/>
    <lineage>
        <taxon>Eukaryota</taxon>
        <taxon>Viridiplantae</taxon>
        <taxon>Streptophyta</taxon>
        <taxon>Embryophyta</taxon>
        <taxon>Tracheophyta</taxon>
        <taxon>Spermatophyta</taxon>
        <taxon>Magnoliopsida</taxon>
        <taxon>eudicotyledons</taxon>
        <taxon>Gunneridae</taxon>
        <taxon>Pentapetalae</taxon>
        <taxon>asterids</taxon>
        <taxon>Ericales</taxon>
        <taxon>Ericaceae</taxon>
        <taxon>Ericoideae</taxon>
        <taxon>Rhodoreae</taxon>
        <taxon>Rhododendron</taxon>
    </lineage>
</organism>
<reference evidence="1" key="1">
    <citation type="submission" date="2020-08" db="EMBL/GenBank/DDBJ databases">
        <title>Plant Genome Project.</title>
        <authorList>
            <person name="Zhang R.-G."/>
        </authorList>
    </citation>
    <scope>NUCLEOTIDE SEQUENCE</scope>
    <source>
        <strain evidence="1">WSP0</strain>
        <tissue evidence="1">Leaf</tissue>
    </source>
</reference>
<comment type="caution">
    <text evidence="1">The sequence shown here is derived from an EMBL/GenBank/DDBJ whole genome shotgun (WGS) entry which is preliminary data.</text>
</comment>
<evidence type="ECO:0000313" key="1">
    <source>
        <dbReference type="EMBL" id="KAG5555138.1"/>
    </source>
</evidence>
<gene>
    <name evidence="1" type="ORF">RHGRI_012614</name>
</gene>
<keyword evidence="2" id="KW-1185">Reference proteome</keyword>
<dbReference type="Proteomes" id="UP000823749">
    <property type="component" value="Chromosome 4"/>
</dbReference>
<sequence>MERKADLIKIGKEAFDNLDKMMLQQPLPADDENLQQNKVKFPMARKADVVKIGKEAFDILDKMLQQPLPTDQEAKQYELPNALMRRWLKPQKNRDIGAQSTAAVVITKTKNKGIPIFGK</sequence>